<proteinExistence type="predicted"/>
<dbReference type="RefSeq" id="WP_279927685.1">
    <property type="nucleotide sequence ID" value="NZ_JARWBG010000010.1"/>
</dbReference>
<sequence length="63" mass="6623">MDGRISLAAVKGWVEVDGVEGVGVGHEGREEELALECLKVLMGADVEFEPSDLGSTCVEAEFG</sequence>
<accession>A0ABT6HL47</accession>
<dbReference type="EMBL" id="JARWBG010000010">
    <property type="protein sequence ID" value="MDH2389345.1"/>
    <property type="molecule type" value="Genomic_DNA"/>
</dbReference>
<keyword evidence="2" id="KW-1185">Reference proteome</keyword>
<dbReference type="Proteomes" id="UP001223144">
    <property type="component" value="Unassembled WGS sequence"/>
</dbReference>
<organism evidence="1 2">
    <name type="scientific">Streptomyces chengmaiensis</name>
    <dbReference type="NCBI Taxonomy" id="3040919"/>
    <lineage>
        <taxon>Bacteria</taxon>
        <taxon>Bacillati</taxon>
        <taxon>Actinomycetota</taxon>
        <taxon>Actinomycetes</taxon>
        <taxon>Kitasatosporales</taxon>
        <taxon>Streptomycetaceae</taxon>
        <taxon>Streptomyces</taxon>
    </lineage>
</organism>
<evidence type="ECO:0000313" key="1">
    <source>
        <dbReference type="EMBL" id="MDH2389345.1"/>
    </source>
</evidence>
<name>A0ABT6HL47_9ACTN</name>
<reference evidence="1 2" key="1">
    <citation type="submission" date="2023-04" db="EMBL/GenBank/DDBJ databases">
        <title>Streptomyces chengmaiensis sp. nov. isolated from the stem of mangrove plant in Hainan.</title>
        <authorList>
            <person name="Huang X."/>
            <person name="Zhou S."/>
            <person name="Chu X."/>
            <person name="Xie Y."/>
            <person name="Lin Y."/>
        </authorList>
    </citation>
    <scope>NUCLEOTIDE SEQUENCE [LARGE SCALE GENOMIC DNA]</scope>
    <source>
        <strain evidence="1 2">HNM0663</strain>
    </source>
</reference>
<gene>
    <name evidence="1" type="ORF">QCN29_11180</name>
</gene>
<protein>
    <submittedName>
        <fullName evidence="1">Uncharacterized protein</fullName>
    </submittedName>
</protein>
<comment type="caution">
    <text evidence="1">The sequence shown here is derived from an EMBL/GenBank/DDBJ whole genome shotgun (WGS) entry which is preliminary data.</text>
</comment>
<evidence type="ECO:0000313" key="2">
    <source>
        <dbReference type="Proteomes" id="UP001223144"/>
    </source>
</evidence>